<organism evidence="2 3">
    <name type="scientific">Paenibacillus filicis</name>
    <dbReference type="NCBI Taxonomy" id="669464"/>
    <lineage>
        <taxon>Bacteria</taxon>
        <taxon>Bacillati</taxon>
        <taxon>Bacillota</taxon>
        <taxon>Bacilli</taxon>
        <taxon>Bacillales</taxon>
        <taxon>Paenibacillaceae</taxon>
        <taxon>Paenibacillus</taxon>
    </lineage>
</organism>
<dbReference type="Proteomes" id="UP001469365">
    <property type="component" value="Unassembled WGS sequence"/>
</dbReference>
<proteinExistence type="predicted"/>
<feature type="transmembrane region" description="Helical" evidence="1">
    <location>
        <begin position="63"/>
        <end position="81"/>
    </location>
</feature>
<keyword evidence="3" id="KW-1185">Reference proteome</keyword>
<sequence>GKCCSNYLFSTQIASVSICAENFSPLGEKSFKRVYTKDLTDPLAVLLNVIIFLFSIYKLGFMIQMLLQTIIIIGIYLFLLYRQRSS</sequence>
<accession>A0ABU9DWA4</accession>
<dbReference type="RefSeq" id="WP_341420299.1">
    <property type="nucleotide sequence ID" value="NZ_JBBPCC010000049.1"/>
</dbReference>
<name>A0ABU9DWA4_9BACL</name>
<dbReference type="EMBL" id="JBBPCC010000049">
    <property type="protein sequence ID" value="MEK8133166.1"/>
    <property type="molecule type" value="Genomic_DNA"/>
</dbReference>
<protein>
    <submittedName>
        <fullName evidence="2">Uncharacterized protein</fullName>
    </submittedName>
</protein>
<keyword evidence="1" id="KW-0812">Transmembrane</keyword>
<keyword evidence="1" id="KW-0472">Membrane</keyword>
<feature type="non-terminal residue" evidence="2">
    <location>
        <position position="1"/>
    </location>
</feature>
<comment type="caution">
    <text evidence="2">The sequence shown here is derived from an EMBL/GenBank/DDBJ whole genome shotgun (WGS) entry which is preliminary data.</text>
</comment>
<gene>
    <name evidence="2" type="ORF">WMW72_35415</name>
</gene>
<evidence type="ECO:0000313" key="3">
    <source>
        <dbReference type="Proteomes" id="UP001469365"/>
    </source>
</evidence>
<keyword evidence="1" id="KW-1133">Transmembrane helix</keyword>
<evidence type="ECO:0000256" key="1">
    <source>
        <dbReference type="SAM" id="Phobius"/>
    </source>
</evidence>
<reference evidence="2 3" key="1">
    <citation type="submission" date="2024-04" db="EMBL/GenBank/DDBJ databases">
        <title>draft genome sequnece of Paenibacillus filicis.</title>
        <authorList>
            <person name="Kim D.-U."/>
        </authorList>
    </citation>
    <scope>NUCLEOTIDE SEQUENCE [LARGE SCALE GENOMIC DNA]</scope>
    <source>
        <strain evidence="2 3">KACC14197</strain>
    </source>
</reference>
<evidence type="ECO:0000313" key="2">
    <source>
        <dbReference type="EMBL" id="MEK8133166.1"/>
    </source>
</evidence>
<feature type="transmembrane region" description="Helical" evidence="1">
    <location>
        <begin position="39"/>
        <end position="57"/>
    </location>
</feature>